<dbReference type="InterPro" id="IPR036428">
    <property type="entry name" value="PCD_sf"/>
</dbReference>
<evidence type="ECO:0000256" key="4">
    <source>
        <dbReference type="ARBA" id="ARBA00023239"/>
    </source>
</evidence>
<dbReference type="AlphaFoldDB" id="A1ZXC6"/>
<dbReference type="PANTHER" id="PTHR12599:SF0">
    <property type="entry name" value="PTERIN-4-ALPHA-CARBINOLAMINE DEHYDRATASE"/>
    <property type="match status" value="1"/>
</dbReference>
<evidence type="ECO:0000256" key="3">
    <source>
        <dbReference type="ARBA" id="ARBA00013252"/>
    </source>
</evidence>
<sequence length="76" mass="8829">MWKEENNKLKRTFEFKNFVEAFGFMSSVALIAEKMDHHPNWSNVYNKVEIELTTHDAGNTVTDKDKKLAALIDELV</sequence>
<dbReference type="Pfam" id="PF01329">
    <property type="entry name" value="Pterin_4a"/>
    <property type="match status" value="1"/>
</dbReference>
<dbReference type="GO" id="GO:0006729">
    <property type="term" value="P:tetrahydrobiopterin biosynthetic process"/>
    <property type="evidence" value="ECO:0007669"/>
    <property type="project" value="InterPro"/>
</dbReference>
<evidence type="ECO:0000256" key="1">
    <source>
        <dbReference type="ARBA" id="ARBA00001554"/>
    </source>
</evidence>
<dbReference type="InterPro" id="IPR001533">
    <property type="entry name" value="Pterin_deHydtase"/>
</dbReference>
<dbReference type="eggNOG" id="COG2154">
    <property type="taxonomic scope" value="Bacteria"/>
</dbReference>
<evidence type="ECO:0000313" key="6">
    <source>
        <dbReference type="Proteomes" id="UP000004095"/>
    </source>
</evidence>
<name>A1ZXC6_MICM2</name>
<dbReference type="PANTHER" id="PTHR12599">
    <property type="entry name" value="PTERIN-4-ALPHA-CARBINOLAMINE DEHYDRATASE"/>
    <property type="match status" value="1"/>
</dbReference>
<gene>
    <name evidence="5" type="ORF">M23134_03714</name>
</gene>
<dbReference type="NCBIfam" id="NF002018">
    <property type="entry name" value="PRK00823.1-3"/>
    <property type="match status" value="1"/>
</dbReference>
<comment type="catalytic activity">
    <reaction evidence="1">
        <text>(4aS,6R)-4a-hydroxy-L-erythro-5,6,7,8-tetrahydrobiopterin = (6R)-L-erythro-6,7-dihydrobiopterin + H2O</text>
        <dbReference type="Rhea" id="RHEA:11920"/>
        <dbReference type="ChEBI" id="CHEBI:15377"/>
        <dbReference type="ChEBI" id="CHEBI:15642"/>
        <dbReference type="ChEBI" id="CHEBI:43120"/>
        <dbReference type="EC" id="4.2.1.96"/>
    </reaction>
</comment>
<dbReference type="SUPFAM" id="SSF55248">
    <property type="entry name" value="PCD-like"/>
    <property type="match status" value="1"/>
</dbReference>
<keyword evidence="6" id="KW-1185">Reference proteome</keyword>
<comment type="similarity">
    <text evidence="2">Belongs to the pterin-4-alpha-carbinolamine dehydratase family.</text>
</comment>
<keyword evidence="4 5" id="KW-0456">Lyase</keyword>
<organism evidence="5 6">
    <name type="scientific">Microscilla marina ATCC 23134</name>
    <dbReference type="NCBI Taxonomy" id="313606"/>
    <lineage>
        <taxon>Bacteria</taxon>
        <taxon>Pseudomonadati</taxon>
        <taxon>Bacteroidota</taxon>
        <taxon>Cytophagia</taxon>
        <taxon>Cytophagales</taxon>
        <taxon>Microscillaceae</taxon>
        <taxon>Microscilla</taxon>
    </lineage>
</organism>
<accession>A1ZXC6</accession>
<dbReference type="GO" id="GO:0008124">
    <property type="term" value="F:4-alpha-hydroxytetrahydrobiopterin dehydratase activity"/>
    <property type="evidence" value="ECO:0007669"/>
    <property type="project" value="UniProtKB-EC"/>
</dbReference>
<reference evidence="5 6" key="1">
    <citation type="submission" date="2007-01" db="EMBL/GenBank/DDBJ databases">
        <authorList>
            <person name="Haygood M."/>
            <person name="Podell S."/>
            <person name="Anderson C."/>
            <person name="Hopkinson B."/>
            <person name="Roe K."/>
            <person name="Barbeau K."/>
            <person name="Gaasterland T."/>
            <person name="Ferriera S."/>
            <person name="Johnson J."/>
            <person name="Kravitz S."/>
            <person name="Beeson K."/>
            <person name="Sutton G."/>
            <person name="Rogers Y.-H."/>
            <person name="Friedman R."/>
            <person name="Frazier M."/>
            <person name="Venter J.C."/>
        </authorList>
    </citation>
    <scope>NUCLEOTIDE SEQUENCE [LARGE SCALE GENOMIC DNA]</scope>
    <source>
        <strain evidence="5 6">ATCC 23134</strain>
    </source>
</reference>
<dbReference type="EMBL" id="AAWS01000057">
    <property type="protein sequence ID" value="EAY25000.1"/>
    <property type="molecule type" value="Genomic_DNA"/>
</dbReference>
<dbReference type="CDD" id="cd00914">
    <property type="entry name" value="PCD_DCoH_subfamily_b"/>
    <property type="match status" value="1"/>
</dbReference>
<evidence type="ECO:0000313" key="5">
    <source>
        <dbReference type="EMBL" id="EAY25000.1"/>
    </source>
</evidence>
<evidence type="ECO:0000256" key="2">
    <source>
        <dbReference type="ARBA" id="ARBA00006472"/>
    </source>
</evidence>
<dbReference type="EC" id="4.2.1.96" evidence="3"/>
<comment type="caution">
    <text evidence="5">The sequence shown here is derived from an EMBL/GenBank/DDBJ whole genome shotgun (WGS) entry which is preliminary data.</text>
</comment>
<proteinExistence type="inferred from homology"/>
<protein>
    <recommendedName>
        <fullName evidence="3">4a-hydroxytetrahydrobiopterin dehydratase</fullName>
        <ecNumber evidence="3">4.2.1.96</ecNumber>
    </recommendedName>
</protein>
<dbReference type="Proteomes" id="UP000004095">
    <property type="component" value="Unassembled WGS sequence"/>
</dbReference>
<dbReference type="Gene3D" id="3.30.1360.20">
    <property type="entry name" value="Transcriptional coactivator/pterin dehydratase"/>
    <property type="match status" value="1"/>
</dbReference>